<gene>
    <name evidence="1" type="ORF">H9977_12735</name>
</gene>
<reference evidence="1" key="2">
    <citation type="submission" date="2021-04" db="EMBL/GenBank/DDBJ databases">
        <authorList>
            <person name="Gilroy R."/>
        </authorList>
    </citation>
    <scope>NUCLEOTIDE SEQUENCE</scope>
    <source>
        <strain evidence="1">ChiGjej6B6-14162</strain>
    </source>
</reference>
<dbReference type="EMBL" id="DXEL01000085">
    <property type="protein sequence ID" value="HIX75880.1"/>
    <property type="molecule type" value="Genomic_DNA"/>
</dbReference>
<name>A0A9D2BGL4_9BACT</name>
<evidence type="ECO:0000313" key="1">
    <source>
        <dbReference type="EMBL" id="HIX75880.1"/>
    </source>
</evidence>
<reference evidence="1" key="1">
    <citation type="journal article" date="2021" name="PeerJ">
        <title>Extensive microbial diversity within the chicken gut microbiome revealed by metagenomics and culture.</title>
        <authorList>
            <person name="Gilroy R."/>
            <person name="Ravi A."/>
            <person name="Getino M."/>
            <person name="Pursley I."/>
            <person name="Horton D.L."/>
            <person name="Alikhan N.F."/>
            <person name="Baker D."/>
            <person name="Gharbi K."/>
            <person name="Hall N."/>
            <person name="Watson M."/>
            <person name="Adriaenssens E.M."/>
            <person name="Foster-Nyarko E."/>
            <person name="Jarju S."/>
            <person name="Secka A."/>
            <person name="Antonio M."/>
            <person name="Oren A."/>
            <person name="Chaudhuri R.R."/>
            <person name="La Ragione R."/>
            <person name="Hildebrand F."/>
            <person name="Pallen M.J."/>
        </authorList>
    </citation>
    <scope>NUCLEOTIDE SEQUENCE</scope>
    <source>
        <strain evidence="1">ChiGjej6B6-14162</strain>
    </source>
</reference>
<protein>
    <submittedName>
        <fullName evidence="1">Uncharacterized protein</fullName>
    </submittedName>
</protein>
<proteinExistence type="predicted"/>
<dbReference type="AlphaFoldDB" id="A0A9D2BGL4"/>
<organism evidence="1 2">
    <name type="scientific">Candidatus Parabacteroides intestinipullorum</name>
    <dbReference type="NCBI Taxonomy" id="2838723"/>
    <lineage>
        <taxon>Bacteria</taxon>
        <taxon>Pseudomonadati</taxon>
        <taxon>Bacteroidota</taxon>
        <taxon>Bacteroidia</taxon>
        <taxon>Bacteroidales</taxon>
        <taxon>Tannerellaceae</taxon>
        <taxon>Parabacteroides</taxon>
    </lineage>
</organism>
<accession>A0A9D2BGL4</accession>
<sequence>MHSIVQTADLLGINYRTLWKLDLKHLDATLRLETVDRIYATFFFLSGYHFMKWSFQ</sequence>
<dbReference type="Proteomes" id="UP000886740">
    <property type="component" value="Unassembled WGS sequence"/>
</dbReference>
<comment type="caution">
    <text evidence="1">The sequence shown here is derived from an EMBL/GenBank/DDBJ whole genome shotgun (WGS) entry which is preliminary data.</text>
</comment>
<evidence type="ECO:0000313" key="2">
    <source>
        <dbReference type="Proteomes" id="UP000886740"/>
    </source>
</evidence>